<organism evidence="2 3">
    <name type="scientific">Thalassovita aquimarina</name>
    <dbReference type="NCBI Taxonomy" id="2785917"/>
    <lineage>
        <taxon>Bacteria</taxon>
        <taxon>Pseudomonadati</taxon>
        <taxon>Pseudomonadota</taxon>
        <taxon>Alphaproteobacteria</taxon>
        <taxon>Rhodobacterales</taxon>
        <taxon>Roseobacteraceae</taxon>
        <taxon>Thalassovita</taxon>
    </lineage>
</organism>
<dbReference type="EMBL" id="JADMKU010000012">
    <property type="protein sequence ID" value="MBR9652212.1"/>
    <property type="molecule type" value="Genomic_DNA"/>
</dbReference>
<dbReference type="InterPro" id="IPR036909">
    <property type="entry name" value="Cyt_c-like_dom_sf"/>
</dbReference>
<name>A0ABS5HTD6_9RHOB</name>
<comment type="caution">
    <text evidence="2">The sequence shown here is derived from an EMBL/GenBank/DDBJ whole genome shotgun (WGS) entry which is preliminary data.</text>
</comment>
<evidence type="ECO:0000313" key="2">
    <source>
        <dbReference type="EMBL" id="MBR9652212.1"/>
    </source>
</evidence>
<sequence length="139" mass="15024">MKSVATCLAACLFLVVAVAAAAQDCMPELTGSNGDSDDGKTMGMPMQDGHGGMADMHSGVPSDHCEAIREAGRLFQERCSFCHDSAAELARSKLVLKEDGLYGRYSERAVVSFLMTHARLSPSQVPMMIELLEQQLTQR</sequence>
<dbReference type="Proteomes" id="UP001195941">
    <property type="component" value="Unassembled WGS sequence"/>
</dbReference>
<dbReference type="RefSeq" id="WP_212701728.1">
    <property type="nucleotide sequence ID" value="NZ_JADMKU010000012.1"/>
</dbReference>
<reference evidence="2 3" key="1">
    <citation type="journal article" date="2021" name="Arch. Microbiol.">
        <title>Thalassobius aquimarinus sp. nov., isolated from the Sea of Japan seashore.</title>
        <authorList>
            <person name="Kurilenko V.V."/>
            <person name="Romanenko L.A."/>
            <person name="Chernysheva N.Y."/>
            <person name="Velansky P.V."/>
            <person name="Tekutyeva L.A."/>
            <person name="Isaeva M.P."/>
            <person name="Mikhailov V.V."/>
        </authorList>
    </citation>
    <scope>NUCLEOTIDE SEQUENCE [LARGE SCALE GENOMIC DNA]</scope>
    <source>
        <strain evidence="2 3">KMM 8518</strain>
    </source>
</reference>
<feature type="signal peptide" evidence="1">
    <location>
        <begin position="1"/>
        <end position="22"/>
    </location>
</feature>
<keyword evidence="3" id="KW-1185">Reference proteome</keyword>
<proteinExistence type="predicted"/>
<feature type="chain" id="PRO_5046307570" description="Cytochrome c domain-containing protein" evidence="1">
    <location>
        <begin position="23"/>
        <end position="139"/>
    </location>
</feature>
<evidence type="ECO:0008006" key="4">
    <source>
        <dbReference type="Google" id="ProtNLM"/>
    </source>
</evidence>
<dbReference type="SUPFAM" id="SSF46626">
    <property type="entry name" value="Cytochrome c"/>
    <property type="match status" value="1"/>
</dbReference>
<evidence type="ECO:0000256" key="1">
    <source>
        <dbReference type="SAM" id="SignalP"/>
    </source>
</evidence>
<keyword evidence="1" id="KW-0732">Signal</keyword>
<accession>A0ABS5HTD6</accession>
<gene>
    <name evidence="2" type="ORF">IT775_13890</name>
</gene>
<protein>
    <recommendedName>
        <fullName evidence="4">Cytochrome c domain-containing protein</fullName>
    </recommendedName>
</protein>
<evidence type="ECO:0000313" key="3">
    <source>
        <dbReference type="Proteomes" id="UP001195941"/>
    </source>
</evidence>